<dbReference type="SUPFAM" id="SSF53474">
    <property type="entry name" value="alpha/beta-Hydrolases"/>
    <property type="match status" value="1"/>
</dbReference>
<accession>A0AAU9WFP5</accession>
<reference evidence="2 3" key="1">
    <citation type="submission" date="2022-05" db="EMBL/GenBank/DDBJ databases">
        <authorList>
            <consortium name="Genoscope - CEA"/>
            <person name="William W."/>
        </authorList>
    </citation>
    <scope>NUCLEOTIDE SEQUENCE [LARGE SCALE GENOMIC DNA]</scope>
</reference>
<sequence>MDSEVISEEGSVQSSKGLKLFTKSWKLKDSNPRALIFVSHGVGEHCSRYEEFGSVLARLGFLVVSHDHVGHGRSEGEPVQITSFDIYAADVLKHMDEKLVNHGGLPIFLFGHSMARTVAILCAMERPHFFTGVVLSAPAIMANPETASRGMIFLGRIVSRIVPSFQVIGSENSSLLSRDPEQVAILTNDPLAWKGGLKARWAMAIHDAMEHIKENLTKIERPFLVLHGDADQLTMVDGSVMLEEKAASQDKTIKIYPGFYHKLLNEPKEDATLVMNDIISWINQRLPS</sequence>
<gene>
    <name evidence="2" type="ORF">PMEA_00004794</name>
</gene>
<evidence type="ECO:0000313" key="3">
    <source>
        <dbReference type="Proteomes" id="UP001159428"/>
    </source>
</evidence>
<dbReference type="InterPro" id="IPR000073">
    <property type="entry name" value="AB_hydrolase_1"/>
</dbReference>
<dbReference type="InterPro" id="IPR051044">
    <property type="entry name" value="MAG_DAG_Lipase"/>
</dbReference>
<dbReference type="AlphaFoldDB" id="A0AAU9WFP5"/>
<dbReference type="EMBL" id="CALNXJ010000013">
    <property type="protein sequence ID" value="CAH3113107.1"/>
    <property type="molecule type" value="Genomic_DNA"/>
</dbReference>
<comment type="caution">
    <text evidence="2">The sequence shown here is derived from an EMBL/GenBank/DDBJ whole genome shotgun (WGS) entry which is preliminary data.</text>
</comment>
<dbReference type="InterPro" id="IPR029058">
    <property type="entry name" value="AB_hydrolase_fold"/>
</dbReference>
<keyword evidence="3" id="KW-1185">Reference proteome</keyword>
<dbReference type="FunFam" id="3.40.50.1820:FF:000117">
    <property type="entry name" value="Monoglyceride lipase, putative"/>
    <property type="match status" value="1"/>
</dbReference>
<dbReference type="Gene3D" id="3.40.50.1820">
    <property type="entry name" value="alpha/beta hydrolase"/>
    <property type="match status" value="1"/>
</dbReference>
<proteinExistence type="predicted"/>
<dbReference type="InterPro" id="IPR022742">
    <property type="entry name" value="Hydrolase_4"/>
</dbReference>
<protein>
    <recommendedName>
        <fullName evidence="1">Serine aminopeptidase S33 domain-containing protein</fullName>
    </recommendedName>
</protein>
<dbReference type="PANTHER" id="PTHR11614">
    <property type="entry name" value="PHOSPHOLIPASE-RELATED"/>
    <property type="match status" value="1"/>
</dbReference>
<feature type="domain" description="Serine aminopeptidase S33" evidence="1">
    <location>
        <begin position="31"/>
        <end position="267"/>
    </location>
</feature>
<name>A0AAU9WFP5_9CNID</name>
<dbReference type="PRINTS" id="PR00111">
    <property type="entry name" value="ABHYDROLASE"/>
</dbReference>
<dbReference type="Proteomes" id="UP001159428">
    <property type="component" value="Unassembled WGS sequence"/>
</dbReference>
<organism evidence="2 3">
    <name type="scientific">Pocillopora meandrina</name>
    <dbReference type="NCBI Taxonomy" id="46732"/>
    <lineage>
        <taxon>Eukaryota</taxon>
        <taxon>Metazoa</taxon>
        <taxon>Cnidaria</taxon>
        <taxon>Anthozoa</taxon>
        <taxon>Hexacorallia</taxon>
        <taxon>Scleractinia</taxon>
        <taxon>Astrocoeniina</taxon>
        <taxon>Pocilloporidae</taxon>
        <taxon>Pocillopora</taxon>
    </lineage>
</organism>
<dbReference type="Pfam" id="PF12146">
    <property type="entry name" value="Hydrolase_4"/>
    <property type="match status" value="1"/>
</dbReference>
<evidence type="ECO:0000313" key="2">
    <source>
        <dbReference type="EMBL" id="CAH3113107.1"/>
    </source>
</evidence>
<evidence type="ECO:0000259" key="1">
    <source>
        <dbReference type="Pfam" id="PF12146"/>
    </source>
</evidence>